<organism evidence="1 2">
    <name type="scientific">Achaetomium macrosporum</name>
    <dbReference type="NCBI Taxonomy" id="79813"/>
    <lineage>
        <taxon>Eukaryota</taxon>
        <taxon>Fungi</taxon>
        <taxon>Dikarya</taxon>
        <taxon>Ascomycota</taxon>
        <taxon>Pezizomycotina</taxon>
        <taxon>Sordariomycetes</taxon>
        <taxon>Sordariomycetidae</taxon>
        <taxon>Sordariales</taxon>
        <taxon>Chaetomiaceae</taxon>
        <taxon>Achaetomium</taxon>
    </lineage>
</organism>
<evidence type="ECO:0000313" key="1">
    <source>
        <dbReference type="EMBL" id="KAK4236861.1"/>
    </source>
</evidence>
<evidence type="ECO:0000313" key="2">
    <source>
        <dbReference type="Proteomes" id="UP001303760"/>
    </source>
</evidence>
<accession>A0AAN7C8H2</accession>
<comment type="caution">
    <text evidence="1">The sequence shown here is derived from an EMBL/GenBank/DDBJ whole genome shotgun (WGS) entry which is preliminary data.</text>
</comment>
<name>A0AAN7C8H2_9PEZI</name>
<dbReference type="EMBL" id="MU860168">
    <property type="protein sequence ID" value="KAK4236861.1"/>
    <property type="molecule type" value="Genomic_DNA"/>
</dbReference>
<dbReference type="Proteomes" id="UP001303760">
    <property type="component" value="Unassembled WGS sequence"/>
</dbReference>
<sequence length="84" mass="9239">MRITLSPQLGIPLEAIIDLQYLALGKAWVDLLAAGGPSRDPIQRHEVYYDDDLEQQPVGRVDLFLSDFLGLAGLLAAYCRPLTA</sequence>
<reference evidence="1" key="1">
    <citation type="journal article" date="2023" name="Mol. Phylogenet. Evol.">
        <title>Genome-scale phylogeny and comparative genomics of the fungal order Sordariales.</title>
        <authorList>
            <person name="Hensen N."/>
            <person name="Bonometti L."/>
            <person name="Westerberg I."/>
            <person name="Brannstrom I.O."/>
            <person name="Guillou S."/>
            <person name="Cros-Aarteil S."/>
            <person name="Calhoun S."/>
            <person name="Haridas S."/>
            <person name="Kuo A."/>
            <person name="Mondo S."/>
            <person name="Pangilinan J."/>
            <person name="Riley R."/>
            <person name="LaButti K."/>
            <person name="Andreopoulos B."/>
            <person name="Lipzen A."/>
            <person name="Chen C."/>
            <person name="Yan M."/>
            <person name="Daum C."/>
            <person name="Ng V."/>
            <person name="Clum A."/>
            <person name="Steindorff A."/>
            <person name="Ohm R.A."/>
            <person name="Martin F."/>
            <person name="Silar P."/>
            <person name="Natvig D.O."/>
            <person name="Lalanne C."/>
            <person name="Gautier V."/>
            <person name="Ament-Velasquez S.L."/>
            <person name="Kruys A."/>
            <person name="Hutchinson M.I."/>
            <person name="Powell A.J."/>
            <person name="Barry K."/>
            <person name="Miller A.N."/>
            <person name="Grigoriev I.V."/>
            <person name="Debuchy R."/>
            <person name="Gladieux P."/>
            <person name="Hiltunen Thoren M."/>
            <person name="Johannesson H."/>
        </authorList>
    </citation>
    <scope>NUCLEOTIDE SEQUENCE</scope>
    <source>
        <strain evidence="1">CBS 532.94</strain>
    </source>
</reference>
<protein>
    <submittedName>
        <fullName evidence="1">Uncharacterized protein</fullName>
    </submittedName>
</protein>
<gene>
    <name evidence="1" type="ORF">C8A03DRAFT_16526</name>
</gene>
<dbReference type="AlphaFoldDB" id="A0AAN7C8H2"/>
<keyword evidence="2" id="KW-1185">Reference proteome</keyword>
<reference evidence="1" key="2">
    <citation type="submission" date="2023-05" db="EMBL/GenBank/DDBJ databases">
        <authorList>
            <consortium name="Lawrence Berkeley National Laboratory"/>
            <person name="Steindorff A."/>
            <person name="Hensen N."/>
            <person name="Bonometti L."/>
            <person name="Westerberg I."/>
            <person name="Brannstrom I.O."/>
            <person name="Guillou S."/>
            <person name="Cros-Aarteil S."/>
            <person name="Calhoun S."/>
            <person name="Haridas S."/>
            <person name="Kuo A."/>
            <person name="Mondo S."/>
            <person name="Pangilinan J."/>
            <person name="Riley R."/>
            <person name="Labutti K."/>
            <person name="Andreopoulos B."/>
            <person name="Lipzen A."/>
            <person name="Chen C."/>
            <person name="Yanf M."/>
            <person name="Daum C."/>
            <person name="Ng V."/>
            <person name="Clum A."/>
            <person name="Ohm R."/>
            <person name="Martin F."/>
            <person name="Silar P."/>
            <person name="Natvig D."/>
            <person name="Lalanne C."/>
            <person name="Gautier V."/>
            <person name="Ament-Velasquez S.L."/>
            <person name="Kruys A."/>
            <person name="Hutchinson M.I."/>
            <person name="Powell A.J."/>
            <person name="Barry K."/>
            <person name="Miller A.N."/>
            <person name="Grigoriev I.V."/>
            <person name="Debuchy R."/>
            <person name="Gladieux P."/>
            <person name="Thoren M.H."/>
            <person name="Johannesson H."/>
        </authorList>
    </citation>
    <scope>NUCLEOTIDE SEQUENCE</scope>
    <source>
        <strain evidence="1">CBS 532.94</strain>
    </source>
</reference>
<proteinExistence type="predicted"/>